<gene>
    <name evidence="2" type="ORF">MHSWG343_10390</name>
</gene>
<name>A0A478FR50_9MOLU</name>
<feature type="compositionally biased region" description="Basic and acidic residues" evidence="1">
    <location>
        <begin position="90"/>
        <end position="103"/>
    </location>
</feature>
<organism evidence="2 3">
    <name type="scientific">Candidatus Mycoplasma haematohominis</name>
    <dbReference type="NCBI Taxonomy" id="1494318"/>
    <lineage>
        <taxon>Bacteria</taxon>
        <taxon>Bacillati</taxon>
        <taxon>Mycoplasmatota</taxon>
        <taxon>Mollicutes</taxon>
        <taxon>Mycoplasmataceae</taxon>
        <taxon>Mycoplasma</taxon>
    </lineage>
</organism>
<evidence type="ECO:0000313" key="2">
    <source>
        <dbReference type="EMBL" id="GCE64031.1"/>
    </source>
</evidence>
<accession>A0A478FR50</accession>
<feature type="compositionally biased region" description="Basic and acidic residues" evidence="1">
    <location>
        <begin position="70"/>
        <end position="83"/>
    </location>
</feature>
<reference evidence="2 3" key="1">
    <citation type="submission" date="2019-01" db="EMBL/GenBank/DDBJ databases">
        <title>Draft genome sequences of Candidatus Mycoplasma haemohominis SWG34-3 identified from a patient with pyrexia, anemia and liver dysfunction.</title>
        <authorList>
            <person name="Sekizuka T."/>
            <person name="Hattori N."/>
            <person name="Katano H."/>
            <person name="Takuma T."/>
            <person name="Ito T."/>
            <person name="Arai N."/>
            <person name="Yanai R."/>
            <person name="Ishii S."/>
            <person name="Miura Y."/>
            <person name="Tokunaga T."/>
            <person name="Watanabe H."/>
            <person name="Nomura N."/>
            <person name="Eguchi J."/>
            <person name="Arai T."/>
            <person name="Hasegawa H."/>
            <person name="Nakamaki T."/>
            <person name="Wakita T."/>
            <person name="Niki Y."/>
            <person name="Kuroda M."/>
        </authorList>
    </citation>
    <scope>NUCLEOTIDE SEQUENCE [LARGE SCALE GENOMIC DNA]</scope>
    <source>
        <strain evidence="2">SWG34-3</strain>
    </source>
</reference>
<dbReference type="EMBL" id="BIMN01000008">
    <property type="protein sequence ID" value="GCE64031.1"/>
    <property type="molecule type" value="Genomic_DNA"/>
</dbReference>
<sequence length="137" mass="16153">MSKEKEKKDADSIFKNISLSDKDLEVIDELKSFWEEEGEKITRCFFGITGTDQDGDLVIENISEFMKTDWEEVEDKPKEKKDLVINPEELNTKKEEEPEKQEVENEGDLWNVLTDDADEEFSDDDEDEDEEDDDFDW</sequence>
<evidence type="ECO:0000256" key="1">
    <source>
        <dbReference type="SAM" id="MobiDB-lite"/>
    </source>
</evidence>
<comment type="caution">
    <text evidence="2">The sequence shown here is derived from an EMBL/GenBank/DDBJ whole genome shotgun (WGS) entry which is preliminary data.</text>
</comment>
<proteinExistence type="predicted"/>
<dbReference type="AlphaFoldDB" id="A0A478FR50"/>
<feature type="region of interest" description="Disordered" evidence="1">
    <location>
        <begin position="70"/>
        <end position="137"/>
    </location>
</feature>
<feature type="compositionally biased region" description="Acidic residues" evidence="1">
    <location>
        <begin position="115"/>
        <end position="137"/>
    </location>
</feature>
<evidence type="ECO:0000313" key="3">
    <source>
        <dbReference type="Proteomes" id="UP000324831"/>
    </source>
</evidence>
<dbReference type="Proteomes" id="UP000324831">
    <property type="component" value="Unassembled WGS sequence"/>
</dbReference>
<protein>
    <submittedName>
        <fullName evidence="2">Uncharacterized protein</fullName>
    </submittedName>
</protein>